<keyword evidence="1" id="KW-0175">Coiled coil</keyword>
<feature type="coiled-coil region" evidence="1">
    <location>
        <begin position="1615"/>
        <end position="1645"/>
    </location>
</feature>
<evidence type="ECO:0008006" key="6">
    <source>
        <dbReference type="Google" id="ProtNLM"/>
    </source>
</evidence>
<feature type="compositionally biased region" description="Polar residues" evidence="2">
    <location>
        <begin position="1321"/>
        <end position="1331"/>
    </location>
</feature>
<feature type="region of interest" description="Disordered" evidence="2">
    <location>
        <begin position="1296"/>
        <end position="1342"/>
    </location>
</feature>
<name>A0A6J7WSF1_9CAUD</name>
<feature type="compositionally biased region" description="Low complexity" evidence="2">
    <location>
        <begin position="1303"/>
        <end position="1320"/>
    </location>
</feature>
<dbReference type="PANTHER" id="PTHR34491:SF74">
    <property type="entry name" value="DUF4456 DOMAIN-CONTAINING PROTEIN"/>
    <property type="match status" value="1"/>
</dbReference>
<gene>
    <name evidence="5" type="ORF">UFOVP241_13</name>
</gene>
<feature type="domain" description="Barnase-EndoU-ColicinE5/D-RelE like" evidence="3">
    <location>
        <begin position="644"/>
        <end position="719"/>
    </location>
</feature>
<organism evidence="5">
    <name type="scientific">uncultured Caudovirales phage</name>
    <dbReference type="NCBI Taxonomy" id="2100421"/>
    <lineage>
        <taxon>Viruses</taxon>
        <taxon>Duplodnaviria</taxon>
        <taxon>Heunggongvirae</taxon>
        <taxon>Uroviricota</taxon>
        <taxon>Caudoviricetes</taxon>
        <taxon>Peduoviridae</taxon>
        <taxon>Maltschvirus</taxon>
        <taxon>Maltschvirus maltsch</taxon>
    </lineage>
</organism>
<reference evidence="5" key="1">
    <citation type="submission" date="2020-05" db="EMBL/GenBank/DDBJ databases">
        <authorList>
            <person name="Chiriac C."/>
            <person name="Salcher M."/>
            <person name="Ghai R."/>
            <person name="Kavagutti S V."/>
        </authorList>
    </citation>
    <scope>NUCLEOTIDE SEQUENCE</scope>
</reference>
<evidence type="ECO:0000259" key="4">
    <source>
        <dbReference type="Pfam" id="PF18834"/>
    </source>
</evidence>
<dbReference type="EMBL" id="LR798286">
    <property type="protein sequence ID" value="CAB5220657.1"/>
    <property type="molecule type" value="Genomic_DNA"/>
</dbReference>
<evidence type="ECO:0000313" key="5">
    <source>
        <dbReference type="EMBL" id="CAB5220657.1"/>
    </source>
</evidence>
<protein>
    <recommendedName>
        <fullName evidence="6">Large polyvalent protein associated domain-containing protein</fullName>
    </recommendedName>
</protein>
<dbReference type="Pfam" id="PF18814">
    <property type="entry name" value="PBECR5"/>
    <property type="match status" value="1"/>
</dbReference>
<evidence type="ECO:0000256" key="1">
    <source>
        <dbReference type="SAM" id="Coils"/>
    </source>
</evidence>
<evidence type="ECO:0000259" key="3">
    <source>
        <dbReference type="Pfam" id="PF18814"/>
    </source>
</evidence>
<dbReference type="InterPro" id="IPR040998">
    <property type="entry name" value="PBECR5"/>
</dbReference>
<sequence>MSGLNDMFSQLDQQTGNALAPPAPPPKPTGMQSMFDALDNDPKIRATSNLVAAQSVAPEHAAAALQASRATGIPQPAAEENLDQAKQSAQLKANVDTLDQNPNLANFVADNPLAARLAQDDFQKLGTLEQLTTALKTGVAGALMGNELGRQGSLKQAAGLVGADTPAIDQKITGLQGAMAAQPKLTGGMGFVQNFTGFLTGLVDNAIQGGAQGSAIGAGIGAAAGAPVAGVGALPGAAAGAVTGGVVGFNVDMARVAAGNAYLKMGQIRGADGQPLSEGGKQFGAIFTGAATYALGTYASKIESKLMGETADSLAQQAIAKAVQTPTFTQAVKSFAGDTFKGAAQGAGIMTAMEASGIIGEEIAKAASSGHFETNPQEIVDRLADAAINGAVLLGAMHGSMHGLSLYGDLRSAQRAESQAAMFKNLLDGSTDAKLRERDLQGFQQFMQSQTDGTPVENLYLPADKVRELYQGARIDPSNMTADPLFGFVPDMAKQLQESAANGGGGDVVIRTSDFVTHLAGTPLAEHLLPDLRVGADAMSVNEAKAFQAEYQERIKAAVDQAGKGAEPDSTQKIADEVRRQAVEAGRPDAEAIRYGAIYAARYAARAERRGLGEDPFELFQKEAPKIQTGVDGDRSSYNQGDQPDLLVQHNLTAENLLHAKKMGGIPVPSLAITKAEHALTSFGDITLLGDKDMADPKGYAKTKVFGADIYSPRYPRITYELPKAKLKAMRSLFAKGEEATGAKIDESELEGRGAEELKNSAAVMWQFLTERGIKPDVKVKEGFSKERLKRLKKFGFEKYFGNTDHQSLMRDDAFQKLVITEQNEAYKSAGLDDLVVDYEDAKVNDWSRLMALSRNPAYEMGKVGKDAEPDGYATRDALRQQIRGKLDSEFKKYVEKKFEDVGAKEKIFKGFNNNGDRKYTPHTLDSVVKILKDELRGGEGFNYGVGSLRAKFTPEFKSIEQIRNSKDRLMDKASFEAVKKEVDDELEGISDDLKLSLDQTIEVLEDAPKMGVSRAIDRAFTDYRKGAVADDAVKQRIAEYLTRLKNLPTEYFEAKILREVDPAEFKGAVVPHDVDPDALQYLKDRGITDIRTYQRGDEADRAKQIGGFSHLFFQDDGRARAARARAYDANPFRAFLGKHGISPEIASEFAPGMTERRKAMVQGYGPIFRKTGLSLDKLTERAAEEGFIEPGSTDASKVYELIQKAMRGERVVPMYAEGAAEHEMQARMDQQREFESEIQTDKEAAPPEDIQILVDNSDPDADIPWNDVASNVSEESALKSLGFTDDEIQTLLTERSSKTDEAAASDNESGAAAGSQAQGNTGRDGQQQAGGSSGLTGPRGSIQFSDGSAVISLFAKADSSTLIHESGHAWLEELVADGSSEDAPQQLKDDLATVREWLGNDGGDLTTDQHEQFARAAEAYLMEGKTPSVALARVFSRFKQWLTKLYRTVRALDTPINDDIRGVFDRLLATDAEIDEAKRSTGLEPNFKSKEDAGMTTAEWNAYTGAIDKANAQAESTLLDKMMARVRRQRTAEYKEERAKAVEAATTEVDARPDIQALTMLRSVKADAQKIRLSSADIESVYGKDGVAAMPKGTLAKDGVHPDYVAEMLGFNSGDELVKSLQALEKQQREIQAQEGEKRNIRKYLIDQAADQKMEPHSADMLDEQSIREEAQAAVHSESRAALLAQELRYLKRSAARALEERGKGRKAADQVKTEADWNAAEADLVAKLDKAQAVAAAEEKAGKASDKAQATIADLKQQIADLKMTDRWKDAEADLVRKMDTAKQADEQRRLRESVLVTKETLEAIGKQVDGILDNKTTEEIGTFGTYLRDERKAARLVQQAILKKDWAAAAAAKQRQLISHILYSKAKAASDVIDRGSANMKRLTDKKTFKSIEQEYTDQIQDLLRRFGFDSGRGDELQRALKGSLEDFVKTKSEESGIELSVDPVLYTLSKDVKSLTYAQFKALDEAVRSMQEIGRGMKMIEVDGQLRDVEEVKAEIVAAIRELGERMKSDFYDPRDAGQLAAAREKLFGIFRGIDASLTKPEALFDQIDKGNAFGIMNRAIFRRLKEAQAHEDAWHEVASKEMKDAVEAAGKDWAKHLSDVVPDEPGLINPETGRPMKLTRKRMISMALNWGNEGNRIKLAEGYKWHPSTIQQFLNKNMTKADWDFAQRVWKMFDSHKQDLDDLQRRVTGVGLDMVQADAFDTPHGRYEGGYYPIVYDAGKSYQAEAHAEKATEALFPSNYTRATTPKGSTISRVEGVKRPIQLSLDVAPWKIGQTIHDLAFREAIIDADRLLSSDSVKKAMDDVFGPEYRKMLRPWLKHIANSKNIDDAAISWMDKAISTARTNTVIVGIGFRLSTMFKHGFSALSNSFKEVGPEWMLKGTREFYAPGRLKENWDFITSKSAEMKYRMNAYDKDVTSKYNELLTDSTYTTFQKQAQHFGHLGVSYLDLGSAAPTWLGAYRKALSQGMEDKDAVYVADKTVRNAHGAQGITDTAQIQRTTGVANLVNMFYGFFNHIYNRQRTMFIQGAEGVRNTKAGDYRAASKNFADVLATSFWYLAVPALVEAMATNGGPSEKKDEGWGEWASKAILAEIPAGIPVIRDIAKAAIEGRDYEVSPIAKAVTDVLHAGRDISDMVQGLDPKESMGKHIATAAGYIAGLPTAAPFTAGKFLWDINNGDADPQSIKDWYQGLTRGKVTQE</sequence>
<feature type="compositionally biased region" description="Basic and acidic residues" evidence="2">
    <location>
        <begin position="1225"/>
        <end position="1246"/>
    </location>
</feature>
<accession>A0A6J7WSF1</accession>
<feature type="compositionally biased region" description="Polar residues" evidence="2">
    <location>
        <begin position="7"/>
        <end position="17"/>
    </location>
</feature>
<dbReference type="InterPro" id="IPR040738">
    <property type="entry name" value="LPD22"/>
</dbReference>
<evidence type="ECO:0000256" key="2">
    <source>
        <dbReference type="SAM" id="MobiDB-lite"/>
    </source>
</evidence>
<dbReference type="PANTHER" id="PTHR34491">
    <property type="entry name" value="A-TYPE INCLUSION PROTEIN, PUTATIVE-RELATED"/>
    <property type="match status" value="1"/>
</dbReference>
<feature type="domain" description="Large polyvalent protein associated" evidence="4">
    <location>
        <begin position="51"/>
        <end position="139"/>
    </location>
</feature>
<feature type="region of interest" description="Disordered" evidence="2">
    <location>
        <begin position="1225"/>
        <end position="1248"/>
    </location>
</feature>
<dbReference type="Pfam" id="PF18834">
    <property type="entry name" value="LPD22"/>
    <property type="match status" value="1"/>
</dbReference>
<proteinExistence type="predicted"/>
<feature type="region of interest" description="Disordered" evidence="2">
    <location>
        <begin position="1"/>
        <end position="31"/>
    </location>
</feature>